<keyword evidence="1" id="KW-0472">Membrane</keyword>
<protein>
    <submittedName>
        <fullName evidence="2">Uncharacterized protein</fullName>
    </submittedName>
</protein>
<keyword evidence="1" id="KW-0812">Transmembrane</keyword>
<evidence type="ECO:0000256" key="1">
    <source>
        <dbReference type="SAM" id="Phobius"/>
    </source>
</evidence>
<dbReference type="AlphaFoldDB" id="A0A126T1K7"/>
<keyword evidence="3" id="KW-1185">Reference proteome</keyword>
<evidence type="ECO:0000313" key="3">
    <source>
        <dbReference type="Proteomes" id="UP000030512"/>
    </source>
</evidence>
<reference evidence="2 3" key="1">
    <citation type="journal article" date="2015" name="Environ. Microbiol.">
        <title>Methane oxidation coupled to nitrate reduction under hypoxia by the Gammaproteobacterium Methylomonas denitrificans, sp. nov. type strain FJG1.</title>
        <authorList>
            <person name="Kits K.D."/>
            <person name="Klotz M.G."/>
            <person name="Stein L.Y."/>
        </authorList>
    </citation>
    <scope>NUCLEOTIDE SEQUENCE [LARGE SCALE GENOMIC DNA]</scope>
    <source>
        <strain evidence="2 3">FJG1</strain>
    </source>
</reference>
<feature type="transmembrane region" description="Helical" evidence="1">
    <location>
        <begin position="6"/>
        <end position="33"/>
    </location>
</feature>
<organism evidence="2 3">
    <name type="scientific">Methylomonas denitrificans</name>
    <dbReference type="NCBI Taxonomy" id="1538553"/>
    <lineage>
        <taxon>Bacteria</taxon>
        <taxon>Pseudomonadati</taxon>
        <taxon>Pseudomonadota</taxon>
        <taxon>Gammaproteobacteria</taxon>
        <taxon>Methylococcales</taxon>
        <taxon>Methylococcaceae</taxon>
        <taxon>Methylomonas</taxon>
    </lineage>
</organism>
<dbReference type="Proteomes" id="UP000030512">
    <property type="component" value="Chromosome"/>
</dbReference>
<name>A0A126T1K7_9GAMM</name>
<keyword evidence="1" id="KW-1133">Transmembrane helix</keyword>
<gene>
    <name evidence="2" type="ORF">JT25_005580</name>
</gene>
<dbReference type="EMBL" id="CP014476">
    <property type="protein sequence ID" value="AMK75965.1"/>
    <property type="molecule type" value="Genomic_DNA"/>
</dbReference>
<evidence type="ECO:0000313" key="2">
    <source>
        <dbReference type="EMBL" id="AMK75965.1"/>
    </source>
</evidence>
<accession>A0A126T1K7</accession>
<dbReference type="KEGG" id="mdn:JT25_005580"/>
<proteinExistence type="predicted"/>
<sequence length="73" mass="8110">MQALLFAYILNGSLFAFSCLSKLIFIGSLGSVLPVRHFQKPTLTTGAIVSESMAKFVLEYAFQAYPKCKICRE</sequence>